<evidence type="ECO:0000313" key="3">
    <source>
        <dbReference type="Proteomes" id="UP000625711"/>
    </source>
</evidence>
<dbReference type="OrthoDB" id="6538109at2759"/>
<dbReference type="EMBL" id="JAACXV010012250">
    <property type="protein sequence ID" value="KAF7274737.1"/>
    <property type="molecule type" value="Genomic_DNA"/>
</dbReference>
<sequence length="182" mass="20582">MESNRSLLASPSYERNRCKAIVQDHECENNTRYDLWDPILDIELRRTFTPNKSAAGPDGITVRELKQIPVSVLHRFFNIFTVCGSLPDFLLRSRTIFLDKKEDSTNPADLNRSALKRSDEFRYLGVPINAAGGLNNNVRSIVREKLGKLTAVPLKPLQRNGTGSCKCPYPHPKTNKSRTVKL</sequence>
<keyword evidence="3" id="KW-1185">Reference proteome</keyword>
<feature type="region of interest" description="Disordered" evidence="1">
    <location>
        <begin position="163"/>
        <end position="182"/>
    </location>
</feature>
<evidence type="ECO:0000256" key="1">
    <source>
        <dbReference type="SAM" id="MobiDB-lite"/>
    </source>
</evidence>
<dbReference type="Proteomes" id="UP000625711">
    <property type="component" value="Unassembled WGS sequence"/>
</dbReference>
<protein>
    <submittedName>
        <fullName evidence="2">Uncharacterized protein</fullName>
    </submittedName>
</protein>
<organism evidence="2 3">
    <name type="scientific">Rhynchophorus ferrugineus</name>
    <name type="common">Red palm weevil</name>
    <name type="synonym">Curculio ferrugineus</name>
    <dbReference type="NCBI Taxonomy" id="354439"/>
    <lineage>
        <taxon>Eukaryota</taxon>
        <taxon>Metazoa</taxon>
        <taxon>Ecdysozoa</taxon>
        <taxon>Arthropoda</taxon>
        <taxon>Hexapoda</taxon>
        <taxon>Insecta</taxon>
        <taxon>Pterygota</taxon>
        <taxon>Neoptera</taxon>
        <taxon>Endopterygota</taxon>
        <taxon>Coleoptera</taxon>
        <taxon>Polyphaga</taxon>
        <taxon>Cucujiformia</taxon>
        <taxon>Curculionidae</taxon>
        <taxon>Dryophthorinae</taxon>
        <taxon>Rhynchophorus</taxon>
    </lineage>
</organism>
<gene>
    <name evidence="2" type="ORF">GWI33_012591</name>
</gene>
<comment type="caution">
    <text evidence="2">The sequence shown here is derived from an EMBL/GenBank/DDBJ whole genome shotgun (WGS) entry which is preliminary data.</text>
</comment>
<feature type="compositionally biased region" description="Basic residues" evidence="1">
    <location>
        <begin position="173"/>
        <end position="182"/>
    </location>
</feature>
<accession>A0A834IIF2</accession>
<proteinExistence type="predicted"/>
<dbReference type="AlphaFoldDB" id="A0A834IIF2"/>
<evidence type="ECO:0000313" key="2">
    <source>
        <dbReference type="EMBL" id="KAF7274737.1"/>
    </source>
</evidence>
<name>A0A834IIF2_RHYFE</name>
<reference evidence="2" key="1">
    <citation type="submission" date="2020-08" db="EMBL/GenBank/DDBJ databases">
        <title>Genome sequencing and assembly of the red palm weevil Rhynchophorus ferrugineus.</title>
        <authorList>
            <person name="Dias G.B."/>
            <person name="Bergman C.M."/>
            <person name="Manee M."/>
        </authorList>
    </citation>
    <scope>NUCLEOTIDE SEQUENCE</scope>
    <source>
        <strain evidence="2">AA-2017</strain>
        <tissue evidence="2">Whole larva</tissue>
    </source>
</reference>